<keyword evidence="3" id="KW-1185">Reference proteome</keyword>
<feature type="region of interest" description="Disordered" evidence="1">
    <location>
        <begin position="30"/>
        <end position="123"/>
    </location>
</feature>
<accession>A0ABR1N708</accession>
<reference evidence="2 3" key="1">
    <citation type="submission" date="2024-04" db="EMBL/GenBank/DDBJ databases">
        <title>Phyllosticta paracitricarpa is synonymous to the EU quarantine fungus P. citricarpa based on phylogenomic analyses.</title>
        <authorList>
            <consortium name="Lawrence Berkeley National Laboratory"/>
            <person name="Van ingen-buijs V.A."/>
            <person name="Van westerhoven A.C."/>
            <person name="Haridas S."/>
            <person name="Skiadas P."/>
            <person name="Martin F."/>
            <person name="Groenewald J.Z."/>
            <person name="Crous P.W."/>
            <person name="Seidl M.F."/>
        </authorList>
    </citation>
    <scope>NUCLEOTIDE SEQUENCE [LARGE SCALE GENOMIC DNA]</scope>
    <source>
        <strain evidence="2 3">CBS 141358</strain>
    </source>
</reference>
<evidence type="ECO:0000313" key="2">
    <source>
        <dbReference type="EMBL" id="KAK7610984.1"/>
    </source>
</evidence>
<evidence type="ECO:0000313" key="3">
    <source>
        <dbReference type="Proteomes" id="UP001367316"/>
    </source>
</evidence>
<evidence type="ECO:0000256" key="1">
    <source>
        <dbReference type="SAM" id="MobiDB-lite"/>
    </source>
</evidence>
<protein>
    <submittedName>
        <fullName evidence="2">Uncharacterized protein</fullName>
    </submittedName>
</protein>
<dbReference type="EMBL" id="JBBPBF010000015">
    <property type="protein sequence ID" value="KAK7610984.1"/>
    <property type="molecule type" value="Genomic_DNA"/>
</dbReference>
<comment type="caution">
    <text evidence="2">The sequence shown here is derived from an EMBL/GenBank/DDBJ whole genome shotgun (WGS) entry which is preliminary data.</text>
</comment>
<name>A0ABR1N708_9PEZI</name>
<dbReference type="Proteomes" id="UP001367316">
    <property type="component" value="Unassembled WGS sequence"/>
</dbReference>
<proteinExistence type="predicted"/>
<organism evidence="2 3">
    <name type="scientific">Phyllosticta paracitricarpa</name>
    <dbReference type="NCBI Taxonomy" id="2016321"/>
    <lineage>
        <taxon>Eukaryota</taxon>
        <taxon>Fungi</taxon>
        <taxon>Dikarya</taxon>
        <taxon>Ascomycota</taxon>
        <taxon>Pezizomycotina</taxon>
        <taxon>Dothideomycetes</taxon>
        <taxon>Dothideomycetes incertae sedis</taxon>
        <taxon>Botryosphaeriales</taxon>
        <taxon>Phyllostictaceae</taxon>
        <taxon>Phyllosticta</taxon>
    </lineage>
</organism>
<feature type="compositionally biased region" description="Polar residues" evidence="1">
    <location>
        <begin position="94"/>
        <end position="105"/>
    </location>
</feature>
<gene>
    <name evidence="2" type="ORF">JOL62DRAFT_603846</name>
</gene>
<sequence>MATSNGSDHVDTDGILQQFQAGNVDIATFLDEKLKPREPPNPSNPTWYLRVGQPDTRIIEPLAPSGGNSGGRKRAAESPAQRGARPAKKKVADKSTSNGKASSKANAGEVRGSEQQQRDRPRTIITHLKDVPQPLRETLKTLTNFKKGAKAPSPDLAHVFHGQQSDSELYRLFTQAFICYDVSAYDGDKTDFYLRLLGHAYTHYLFRHIADQAIENW</sequence>